<comment type="similarity">
    <text evidence="4">Belongs to the HepT RNase toxin family.</text>
</comment>
<dbReference type="RefSeq" id="WP_216095220.1">
    <property type="nucleotide sequence ID" value="NZ_FNAQ01000023.1"/>
</dbReference>
<evidence type="ECO:0000256" key="4">
    <source>
        <dbReference type="ARBA" id="ARBA00024207"/>
    </source>
</evidence>
<protein>
    <submittedName>
        <fullName evidence="5">Uncharacterized conserved protein YutE, UPF0331/DUF86 family</fullName>
    </submittedName>
</protein>
<evidence type="ECO:0000313" key="5">
    <source>
        <dbReference type="EMBL" id="SDE67317.1"/>
    </source>
</evidence>
<dbReference type="GO" id="GO:0016787">
    <property type="term" value="F:hydrolase activity"/>
    <property type="evidence" value="ECO:0007669"/>
    <property type="project" value="UniProtKB-KW"/>
</dbReference>
<dbReference type="STRING" id="57664.SAMN05661003_12330"/>
<dbReference type="EMBL" id="FNAQ01000023">
    <property type="protein sequence ID" value="SDE67317.1"/>
    <property type="molecule type" value="Genomic_DNA"/>
</dbReference>
<dbReference type="InterPro" id="IPR037038">
    <property type="entry name" value="HepT-like_sf"/>
</dbReference>
<dbReference type="PANTHER" id="PTHR33397:SF3">
    <property type="entry name" value="MRNA NUCLEASE HEPT"/>
    <property type="match status" value="1"/>
</dbReference>
<dbReference type="InterPro" id="IPR008201">
    <property type="entry name" value="HepT-like"/>
</dbReference>
<dbReference type="GO" id="GO:0110001">
    <property type="term" value="C:toxin-antitoxin complex"/>
    <property type="evidence" value="ECO:0007669"/>
    <property type="project" value="InterPro"/>
</dbReference>
<reference evidence="6" key="1">
    <citation type="submission" date="2016-10" db="EMBL/GenBank/DDBJ databases">
        <authorList>
            <person name="Varghese N."/>
            <person name="Submissions S."/>
        </authorList>
    </citation>
    <scope>NUCLEOTIDE SEQUENCE [LARGE SCALE GENOMIC DNA]</scope>
    <source>
        <strain evidence="6">DSM 8987</strain>
    </source>
</reference>
<dbReference type="Gene3D" id="1.20.120.580">
    <property type="entry name" value="bsu32300-like"/>
    <property type="match status" value="1"/>
</dbReference>
<keyword evidence="1" id="KW-1277">Toxin-antitoxin system</keyword>
<gene>
    <name evidence="5" type="ORF">SAMN05661003_12330</name>
</gene>
<keyword evidence="6" id="KW-1185">Reference proteome</keyword>
<evidence type="ECO:0000256" key="2">
    <source>
        <dbReference type="ARBA" id="ARBA00022722"/>
    </source>
</evidence>
<dbReference type="InterPro" id="IPR052379">
    <property type="entry name" value="Type_VII_TA_RNase"/>
</dbReference>
<evidence type="ECO:0000313" key="6">
    <source>
        <dbReference type="Proteomes" id="UP000243205"/>
    </source>
</evidence>
<evidence type="ECO:0000256" key="1">
    <source>
        <dbReference type="ARBA" id="ARBA00022649"/>
    </source>
</evidence>
<proteinExistence type="inferred from homology"/>
<accession>A0A1G7EUP2</accession>
<dbReference type="NCBIfam" id="NF047751">
    <property type="entry name" value="HepT_toxin"/>
    <property type="match status" value="1"/>
</dbReference>
<dbReference type="Proteomes" id="UP000243205">
    <property type="component" value="Unassembled WGS sequence"/>
</dbReference>
<evidence type="ECO:0000256" key="3">
    <source>
        <dbReference type="ARBA" id="ARBA00022801"/>
    </source>
</evidence>
<sequence>MSSDNVGLNKAAIIERCIRRMREEYGADSTLSVPTHLDALVLNIERACQAAIDLAMHIVSKEHLGMPQSSAEAFKLLQKAGKLDGPLAVRLSGMTGFRNIAIHQYQDIDLDIIHWIMAEGWLDLVAFCEALELRIKP</sequence>
<dbReference type="GO" id="GO:0004540">
    <property type="term" value="F:RNA nuclease activity"/>
    <property type="evidence" value="ECO:0007669"/>
    <property type="project" value="InterPro"/>
</dbReference>
<name>A0A1G7EUP2_9BACT</name>
<keyword evidence="2" id="KW-0540">Nuclease</keyword>
<dbReference type="Pfam" id="PF01934">
    <property type="entry name" value="HepT-like"/>
    <property type="match status" value="1"/>
</dbReference>
<keyword evidence="3" id="KW-0378">Hydrolase</keyword>
<organism evidence="5 6">
    <name type="scientific">Desulfuromonas thiophila</name>
    <dbReference type="NCBI Taxonomy" id="57664"/>
    <lineage>
        <taxon>Bacteria</taxon>
        <taxon>Pseudomonadati</taxon>
        <taxon>Thermodesulfobacteriota</taxon>
        <taxon>Desulfuromonadia</taxon>
        <taxon>Desulfuromonadales</taxon>
        <taxon>Desulfuromonadaceae</taxon>
        <taxon>Desulfuromonas</taxon>
    </lineage>
</organism>
<dbReference type="PANTHER" id="PTHR33397">
    <property type="entry name" value="UPF0331 PROTEIN YUTE"/>
    <property type="match status" value="1"/>
</dbReference>
<dbReference type="AlphaFoldDB" id="A0A1G7EUP2"/>